<dbReference type="GO" id="GO:0034506">
    <property type="term" value="C:chromosome, centromeric core domain"/>
    <property type="evidence" value="ECO:0007669"/>
    <property type="project" value="TreeGrafter"/>
</dbReference>
<dbReference type="Gene3D" id="3.90.1150.80">
    <property type="match status" value="1"/>
</dbReference>
<dbReference type="EMBL" id="KZ679139">
    <property type="protein sequence ID" value="PTB72951.1"/>
    <property type="molecule type" value="Genomic_DNA"/>
</dbReference>
<organism evidence="4 5">
    <name type="scientific">Trichoderma longibrachiatum ATCC 18648</name>
    <dbReference type="NCBI Taxonomy" id="983965"/>
    <lineage>
        <taxon>Eukaryota</taxon>
        <taxon>Fungi</taxon>
        <taxon>Dikarya</taxon>
        <taxon>Ascomycota</taxon>
        <taxon>Pezizomycotina</taxon>
        <taxon>Sordariomycetes</taxon>
        <taxon>Hypocreomycetidae</taxon>
        <taxon>Hypocreales</taxon>
        <taxon>Hypocreaceae</taxon>
        <taxon>Trichoderma</taxon>
    </lineage>
</organism>
<dbReference type="GO" id="GO:0072686">
    <property type="term" value="C:mitotic spindle"/>
    <property type="evidence" value="ECO:0007669"/>
    <property type="project" value="TreeGrafter"/>
</dbReference>
<dbReference type="OrthoDB" id="2431049at2759"/>
<keyword evidence="1" id="KW-0175">Coiled coil</keyword>
<dbReference type="STRING" id="983965.A0A2T4BUF9"/>
<dbReference type="Pfam" id="PF12539">
    <property type="entry name" value="Csm1"/>
    <property type="match status" value="1"/>
</dbReference>
<evidence type="ECO:0000256" key="1">
    <source>
        <dbReference type="SAM" id="Coils"/>
    </source>
</evidence>
<accession>A0A2T4BUF9</accession>
<dbReference type="GO" id="GO:0005730">
    <property type="term" value="C:nucleolus"/>
    <property type="evidence" value="ECO:0007669"/>
    <property type="project" value="TreeGrafter"/>
</dbReference>
<dbReference type="PANTHER" id="PTHR28006">
    <property type="entry name" value="MONOPOLIN COMPLEX SUBUNIT CSM1"/>
    <property type="match status" value="1"/>
</dbReference>
<gene>
    <name evidence="4" type="ORF">M440DRAFT_1340551</name>
</gene>
<feature type="domain" description="Monopolin complex subunit Csm1/Pcs1 C-terminal" evidence="3">
    <location>
        <begin position="156"/>
        <end position="243"/>
    </location>
</feature>
<keyword evidence="5" id="KW-1185">Reference proteome</keyword>
<dbReference type="InterPro" id="IPR040349">
    <property type="entry name" value="Csm1/Pcs1"/>
</dbReference>
<protein>
    <recommendedName>
        <fullName evidence="3">Monopolin complex subunit Csm1/Pcs1 C-terminal domain-containing protein</fullName>
    </recommendedName>
</protein>
<dbReference type="CDD" id="cd23787">
    <property type="entry name" value="RWD_CSM1"/>
    <property type="match status" value="1"/>
</dbReference>
<evidence type="ECO:0000256" key="2">
    <source>
        <dbReference type="SAM" id="MobiDB-lite"/>
    </source>
</evidence>
<evidence type="ECO:0000313" key="4">
    <source>
        <dbReference type="EMBL" id="PTB72951.1"/>
    </source>
</evidence>
<dbReference type="GO" id="GO:0051315">
    <property type="term" value="P:attachment of mitotic spindle microtubules to kinetochore"/>
    <property type="evidence" value="ECO:0007669"/>
    <property type="project" value="TreeGrafter"/>
</dbReference>
<dbReference type="GO" id="GO:0045144">
    <property type="term" value="P:meiotic sister chromatid segregation"/>
    <property type="evidence" value="ECO:0007669"/>
    <property type="project" value="TreeGrafter"/>
</dbReference>
<evidence type="ECO:0000259" key="3">
    <source>
        <dbReference type="Pfam" id="PF12539"/>
    </source>
</evidence>
<name>A0A2T4BUF9_TRILO</name>
<reference evidence="4 5" key="1">
    <citation type="submission" date="2016-07" db="EMBL/GenBank/DDBJ databases">
        <title>Multiple horizontal gene transfer events from other fungi enriched the ability of initially mycotrophic Trichoderma (Ascomycota) to feed on dead plant biomass.</title>
        <authorList>
            <consortium name="DOE Joint Genome Institute"/>
            <person name="Aerts A."/>
            <person name="Atanasova L."/>
            <person name="Chenthamara K."/>
            <person name="Zhang J."/>
            <person name="Grujic M."/>
            <person name="Henrissat B."/>
            <person name="Kuo A."/>
            <person name="Salamov A."/>
            <person name="Lipzen A."/>
            <person name="Labutti K."/>
            <person name="Barry K."/>
            <person name="Miao Y."/>
            <person name="Rahimi M.J."/>
            <person name="Shen Q."/>
            <person name="Grigoriev I.V."/>
            <person name="Kubicek C.P."/>
            <person name="Druzhinina I.S."/>
        </authorList>
    </citation>
    <scope>NUCLEOTIDE SEQUENCE [LARGE SCALE GENOMIC DNA]</scope>
    <source>
        <strain evidence="4 5">ATCC 18648</strain>
    </source>
</reference>
<dbReference type="FunFam" id="3.90.1150.80:FF:000001">
    <property type="entry name" value="Chromosome segregation protein (Pcs1)"/>
    <property type="match status" value="1"/>
</dbReference>
<feature type="region of interest" description="Disordered" evidence="2">
    <location>
        <begin position="126"/>
        <end position="153"/>
    </location>
</feature>
<sequence>MSGLEEDHSSNGDDIRRQLSELRKSYSKLESRYQKLQEIGIRQAEQNFEQLKAQAEENTRAANELIAQLKGEVAEQSKSIQRAEQLQSRLGQSETEVEDLRAQLSAANQSLAQARSETKNLYTKLAASRHGETSSKGPATGNRAAQSEKESKQVAQVKEDLYADLTGLIVRDVRRIDKEDVFDCIQTGRNGTLHFKLALEDLEAAESYEELQFTYRPQLDEDRDSDLIEFLPDYLTEEITFPRHQASKFYARVIKSLMERVEKD</sequence>
<dbReference type="GO" id="GO:1990644">
    <property type="term" value="F:microtubule site clamp"/>
    <property type="evidence" value="ECO:0007669"/>
    <property type="project" value="TreeGrafter"/>
</dbReference>
<dbReference type="InterPro" id="IPR038608">
    <property type="entry name" value="Csm1/Pcs1_C_sf"/>
</dbReference>
<dbReference type="InterPro" id="IPR020981">
    <property type="entry name" value="Csm1/Pcs1_C"/>
</dbReference>
<proteinExistence type="predicted"/>
<dbReference type="AlphaFoldDB" id="A0A2T4BUF9"/>
<dbReference type="PANTHER" id="PTHR28006:SF1">
    <property type="entry name" value="MONOPOLIN COMPLEX SUBUNIT CSM1"/>
    <property type="match status" value="1"/>
</dbReference>
<feature type="coiled-coil region" evidence="1">
    <location>
        <begin position="12"/>
        <end position="117"/>
    </location>
</feature>
<dbReference type="Proteomes" id="UP000240760">
    <property type="component" value="Unassembled WGS sequence"/>
</dbReference>
<dbReference type="GO" id="GO:0033551">
    <property type="term" value="C:monopolin complex"/>
    <property type="evidence" value="ECO:0007669"/>
    <property type="project" value="InterPro"/>
</dbReference>
<evidence type="ECO:0000313" key="5">
    <source>
        <dbReference type="Proteomes" id="UP000240760"/>
    </source>
</evidence>